<sequence>MFNIVSPDYDHQAARLFFENSLHASVDYLIDFYELRDVKKSPALTWQMCAAHYLAAKSAESEEHEAAVKYLRYIESIPAANDIVVSPLSSADNSFDKEMILKIIRDDKELGFGFCDDPVLAATESEKVYKALDVIRENVPEAYSEIKTYIHAIHLTQETDDGSRFMRSGTNFYMWGMMFAYANEEHTVPYYVDILAHECGHTALNIINAFDELVLNDPSATFVAPLRVDNRPMIGIFHALFVLSRICYVFDRIIQKGTSEYVDECKERFRQAFKKLTDTHQIVKEHGQFTQIGQAIYNDICTRWDLK</sequence>
<dbReference type="EMBL" id="JALLIR010000001">
    <property type="protein sequence ID" value="MDR9948256.1"/>
    <property type="molecule type" value="Genomic_DNA"/>
</dbReference>
<dbReference type="AlphaFoldDB" id="A0A0F1AW56"/>
<dbReference type="Proteomes" id="UP000033352">
    <property type="component" value="Unassembled WGS sequence"/>
</dbReference>
<evidence type="ECO:0000313" key="1">
    <source>
        <dbReference type="EMBL" id="KJN26137.1"/>
    </source>
</evidence>
<dbReference type="Proteomes" id="UP001185068">
    <property type="component" value="Unassembled WGS sequence"/>
</dbReference>
<dbReference type="PATRIC" id="fig|1619248.3.peg.1900"/>
<proteinExistence type="predicted"/>
<evidence type="ECO:0000313" key="5">
    <source>
        <dbReference type="Proteomes" id="UP000787201"/>
    </source>
</evidence>
<keyword evidence="5" id="KW-1185">Reference proteome</keyword>
<protein>
    <submittedName>
        <fullName evidence="3">HEXXH motif-containing putative peptide modification protein</fullName>
    </submittedName>
    <submittedName>
        <fullName evidence="1">Histidine kinase</fullName>
    </submittedName>
</protein>
<dbReference type="EMBL" id="JAHLTI010000015">
    <property type="protein sequence ID" value="MBU5925800.1"/>
    <property type="molecule type" value="Genomic_DNA"/>
</dbReference>
<reference evidence="2 5" key="2">
    <citation type="submission" date="2021-06" db="EMBL/GenBank/DDBJ databases">
        <authorList>
            <person name="Stanton E."/>
        </authorList>
    </citation>
    <scope>NUCLEOTIDE SEQUENCE [LARGE SCALE GENOMIC DNA]</scope>
    <source>
        <strain evidence="2 5">2021EL-00146</strain>
    </source>
</reference>
<dbReference type="Proteomes" id="UP000787201">
    <property type="component" value="Unassembled WGS sequence"/>
</dbReference>
<dbReference type="GO" id="GO:0016301">
    <property type="term" value="F:kinase activity"/>
    <property type="evidence" value="ECO:0007669"/>
    <property type="project" value="UniProtKB-KW"/>
</dbReference>
<dbReference type="InterPro" id="IPR026337">
    <property type="entry name" value="AKG_HExxH"/>
</dbReference>
<evidence type="ECO:0000313" key="4">
    <source>
        <dbReference type="Proteomes" id="UP000033352"/>
    </source>
</evidence>
<name>A0A0F1AW56_9ENTR</name>
<dbReference type="OrthoDB" id="9769264at2"/>
<reference evidence="3" key="3">
    <citation type="submission" date="2022-11" db="EMBL/GenBank/DDBJ databases">
        <title>blaNDM-1 and qnrB1 co-producing ST413 Enterobacter.</title>
        <authorList>
            <person name="Halder G."/>
            <person name="Chaudhuri B."/>
            <person name="Dutta S."/>
        </authorList>
    </citation>
    <scope>NUCLEOTIDE SEQUENCE</scope>
    <source>
        <strain evidence="3">PEER684</strain>
    </source>
</reference>
<gene>
    <name evidence="2" type="ORF">KQV47_16615</name>
    <name evidence="3" type="ORF">MX989_19520</name>
    <name evidence="1" type="ORF">SS37_13445</name>
</gene>
<dbReference type="NCBIfam" id="TIGR04267">
    <property type="entry name" value="mod_HExxH"/>
    <property type="match status" value="1"/>
</dbReference>
<dbReference type="RefSeq" id="WP_045285841.1">
    <property type="nucleotide sequence ID" value="NZ_CABMND010000004.1"/>
</dbReference>
<organism evidence="1 4">
    <name type="scientific">Enterobacter sichuanensis</name>
    <dbReference type="NCBI Taxonomy" id="2071710"/>
    <lineage>
        <taxon>Bacteria</taxon>
        <taxon>Pseudomonadati</taxon>
        <taxon>Pseudomonadota</taxon>
        <taxon>Gammaproteobacteria</taxon>
        <taxon>Enterobacterales</taxon>
        <taxon>Enterobacteriaceae</taxon>
        <taxon>Enterobacter</taxon>
        <taxon>Enterobacter cloacae complex</taxon>
    </lineage>
</organism>
<keyword evidence="1" id="KW-0418">Kinase</keyword>
<evidence type="ECO:0000313" key="3">
    <source>
        <dbReference type="EMBL" id="MDR9948256.1"/>
    </source>
</evidence>
<accession>A0A0F1AW56</accession>
<dbReference type="EMBL" id="JZYX01000026">
    <property type="protein sequence ID" value="KJN26137.1"/>
    <property type="molecule type" value="Genomic_DNA"/>
</dbReference>
<comment type="caution">
    <text evidence="1">The sequence shown here is derived from an EMBL/GenBank/DDBJ whole genome shotgun (WGS) entry which is preliminary data.</text>
</comment>
<keyword evidence="1" id="KW-0808">Transferase</keyword>
<evidence type="ECO:0000313" key="2">
    <source>
        <dbReference type="EMBL" id="MBU5925800.1"/>
    </source>
</evidence>
<reference evidence="1 4" key="1">
    <citation type="submission" date="2015-03" db="EMBL/GenBank/DDBJ databases">
        <authorList>
            <person name="McCorrison J."/>
            <person name="Sanka R."/>
            <person name="Adams M."/>
            <person name="Brinkac L."/>
            <person name="Nierman W."/>
            <person name="Sutton G."/>
            <person name="Nelson K."/>
            <person name="Kiedrowski L."/>
            <person name="Guerrero D."/>
            <person name="Bonomo R."/>
        </authorList>
    </citation>
    <scope>NUCLEOTIDE SEQUENCE [LARGE SCALE GENOMIC DNA]</scope>
    <source>
        <strain evidence="1 4">35699</strain>
    </source>
</reference>